<evidence type="ECO:0000313" key="5">
    <source>
        <dbReference type="Proteomes" id="UP000606921"/>
    </source>
</evidence>
<dbReference type="InterPro" id="IPR001633">
    <property type="entry name" value="EAL_dom"/>
</dbReference>
<keyword evidence="5" id="KW-1185">Reference proteome</keyword>
<dbReference type="PANTHER" id="PTHR44757:SF2">
    <property type="entry name" value="BIOFILM ARCHITECTURE MAINTENANCE PROTEIN MBAA"/>
    <property type="match status" value="1"/>
</dbReference>
<feature type="domain" description="GGDEF" evidence="3">
    <location>
        <begin position="124"/>
        <end position="255"/>
    </location>
</feature>
<proteinExistence type="predicted"/>
<dbReference type="CDD" id="cd01949">
    <property type="entry name" value="GGDEF"/>
    <property type="match status" value="1"/>
</dbReference>
<dbReference type="InterPro" id="IPR043128">
    <property type="entry name" value="Rev_trsase/Diguanyl_cyclase"/>
</dbReference>
<dbReference type="PROSITE" id="PS50883">
    <property type="entry name" value="EAL"/>
    <property type="match status" value="1"/>
</dbReference>
<dbReference type="Gene3D" id="3.20.20.450">
    <property type="entry name" value="EAL domain"/>
    <property type="match status" value="1"/>
</dbReference>
<feature type="transmembrane region" description="Helical" evidence="1">
    <location>
        <begin position="47"/>
        <end position="69"/>
    </location>
</feature>
<keyword evidence="1" id="KW-0472">Membrane</keyword>
<dbReference type="InterPro" id="IPR035919">
    <property type="entry name" value="EAL_sf"/>
</dbReference>
<evidence type="ECO:0000313" key="4">
    <source>
        <dbReference type="EMBL" id="CAD7038733.1"/>
    </source>
</evidence>
<organism evidence="4 5">
    <name type="scientific">Pseudorhizobium endolithicum</name>
    <dbReference type="NCBI Taxonomy" id="1191678"/>
    <lineage>
        <taxon>Bacteria</taxon>
        <taxon>Pseudomonadati</taxon>
        <taxon>Pseudomonadota</taxon>
        <taxon>Alphaproteobacteria</taxon>
        <taxon>Hyphomicrobiales</taxon>
        <taxon>Rhizobiaceae</taxon>
        <taxon>Rhizobium/Agrobacterium group</taxon>
        <taxon>Pseudorhizobium</taxon>
    </lineage>
</organism>
<evidence type="ECO:0000259" key="3">
    <source>
        <dbReference type="PROSITE" id="PS50887"/>
    </source>
</evidence>
<accession>A0ABN7JR63</accession>
<dbReference type="SUPFAM" id="SSF141868">
    <property type="entry name" value="EAL domain-like"/>
    <property type="match status" value="1"/>
</dbReference>
<reference evidence="4 5" key="1">
    <citation type="submission" date="2020-11" db="EMBL/GenBank/DDBJ databases">
        <authorList>
            <person name="Lassalle F."/>
        </authorList>
    </citation>
    <scope>NUCLEOTIDE SEQUENCE [LARGE SCALE GENOMIC DNA]</scope>
    <source>
        <strain evidence="4 5">JC140</strain>
    </source>
</reference>
<dbReference type="SMART" id="SM00267">
    <property type="entry name" value="GGDEF"/>
    <property type="match status" value="1"/>
</dbReference>
<dbReference type="Gene3D" id="3.30.70.270">
    <property type="match status" value="1"/>
</dbReference>
<dbReference type="PANTHER" id="PTHR44757">
    <property type="entry name" value="DIGUANYLATE CYCLASE DGCP"/>
    <property type="match status" value="1"/>
</dbReference>
<name>A0ABN7JR63_9HYPH</name>
<dbReference type="RefSeq" id="WP_142592732.1">
    <property type="nucleotide sequence ID" value="NZ_CABFWF030000012.1"/>
</dbReference>
<sequence length="520" mass="57881">MREFLRSRAGKQFLFACLAAFVLWGAAFTFRSEIVEQLRAISGDKAVILLITANVAGLISFVYSVLRILDMKNEMLRRREAERRADYIATHDHLTKLPNRYAFDRQGLCAVASPAVDDEEAVASSATVYSIDLDGFKKVNDLMGHQGGDALLKEVARRICALAEQDCVFRFGGDEFIAIGRNLTREKEERFAQLLIQSITRPVRIGSLTAEVGASIGYARLPDHGATLEEVSHVSDIALYEAKSRGPNNYILFEPEMQAKVARRAKLEGELRRAIDQDRLAVHYQPLVDLRTGDVCGFEALARWTNEDGEQVPPNVFIPLAEETGLITLLFQQLLRQACEAAKSWSDEMVLSFNLSPVQMEDRMLPARILDILGKAGLPPQRLEIEITENALIADPALAEQIMQSLNAAGIQIALDDFGTGYSNLSQLARFRFDKIKIDKSFVATCGKDERSEKIIQAMLSLSRSLHARTTVEGVEDYGQLAHFVSHGCDIGQGYFFGKPIPAEEVPGFLRRRERVLSTA</sequence>
<dbReference type="PROSITE" id="PS50887">
    <property type="entry name" value="GGDEF"/>
    <property type="match status" value="1"/>
</dbReference>
<dbReference type="InterPro" id="IPR029787">
    <property type="entry name" value="Nucleotide_cyclase"/>
</dbReference>
<dbReference type="SUPFAM" id="SSF55073">
    <property type="entry name" value="Nucleotide cyclase"/>
    <property type="match status" value="1"/>
</dbReference>
<keyword evidence="1" id="KW-0812">Transmembrane</keyword>
<dbReference type="InterPro" id="IPR000160">
    <property type="entry name" value="GGDEF_dom"/>
</dbReference>
<keyword evidence="1" id="KW-1133">Transmembrane helix</keyword>
<dbReference type="EMBL" id="CABFWF030000012">
    <property type="protein sequence ID" value="CAD7038733.1"/>
    <property type="molecule type" value="Genomic_DNA"/>
</dbReference>
<comment type="caution">
    <text evidence="4">The sequence shown here is derived from an EMBL/GenBank/DDBJ whole genome shotgun (WGS) entry which is preliminary data.</text>
</comment>
<gene>
    <name evidence="4" type="ORF">REJC140_00661</name>
</gene>
<dbReference type="CDD" id="cd01948">
    <property type="entry name" value="EAL"/>
    <property type="match status" value="1"/>
</dbReference>
<feature type="domain" description="EAL" evidence="2">
    <location>
        <begin position="264"/>
        <end position="514"/>
    </location>
</feature>
<evidence type="ECO:0000259" key="2">
    <source>
        <dbReference type="PROSITE" id="PS50883"/>
    </source>
</evidence>
<protein>
    <submittedName>
        <fullName evidence="4">GGDEF-domain containing protein</fullName>
    </submittedName>
</protein>
<dbReference type="SMART" id="SM00052">
    <property type="entry name" value="EAL"/>
    <property type="match status" value="1"/>
</dbReference>
<dbReference type="Proteomes" id="UP000606921">
    <property type="component" value="Unassembled WGS sequence"/>
</dbReference>
<dbReference type="Pfam" id="PF00563">
    <property type="entry name" value="EAL"/>
    <property type="match status" value="1"/>
</dbReference>
<dbReference type="InterPro" id="IPR052155">
    <property type="entry name" value="Biofilm_reg_signaling"/>
</dbReference>
<evidence type="ECO:0000256" key="1">
    <source>
        <dbReference type="SAM" id="Phobius"/>
    </source>
</evidence>
<dbReference type="Pfam" id="PF00990">
    <property type="entry name" value="GGDEF"/>
    <property type="match status" value="1"/>
</dbReference>
<dbReference type="NCBIfam" id="TIGR00254">
    <property type="entry name" value="GGDEF"/>
    <property type="match status" value="1"/>
</dbReference>